<dbReference type="OrthoDB" id="9781180at2"/>
<evidence type="ECO:0000313" key="2">
    <source>
        <dbReference type="Proteomes" id="UP000322025"/>
    </source>
</evidence>
<dbReference type="Pfam" id="PF13189">
    <property type="entry name" value="Cytidylate_kin2"/>
    <property type="match status" value="1"/>
</dbReference>
<comment type="caution">
    <text evidence="1">The sequence shown here is derived from an EMBL/GenBank/DDBJ whole genome shotgun (WGS) entry which is preliminary data.</text>
</comment>
<dbReference type="Proteomes" id="UP000322025">
    <property type="component" value="Unassembled WGS sequence"/>
</dbReference>
<evidence type="ECO:0000313" key="1">
    <source>
        <dbReference type="EMBL" id="KAA8502106.1"/>
    </source>
</evidence>
<dbReference type="EMBL" id="VMSO01000004">
    <property type="protein sequence ID" value="KAA8502106.1"/>
    <property type="molecule type" value="Genomic_DNA"/>
</dbReference>
<dbReference type="InterPro" id="IPR027417">
    <property type="entry name" value="P-loop_NTPase"/>
</dbReference>
<protein>
    <submittedName>
        <fullName evidence="1">Cytidylate kinase-like family protein</fullName>
    </submittedName>
</protein>
<name>A0A5M9I2G0_9FIRM</name>
<organism evidence="1 2">
    <name type="scientific">Mediterraneibacter catenae</name>
    <dbReference type="NCBI Taxonomy" id="2594882"/>
    <lineage>
        <taxon>Bacteria</taxon>
        <taxon>Bacillati</taxon>
        <taxon>Bacillota</taxon>
        <taxon>Clostridia</taxon>
        <taxon>Lachnospirales</taxon>
        <taxon>Lachnospiraceae</taxon>
        <taxon>Mediterraneibacter</taxon>
    </lineage>
</organism>
<dbReference type="RefSeq" id="WP_150310460.1">
    <property type="nucleotide sequence ID" value="NZ_VMSO01000004.1"/>
</dbReference>
<keyword evidence="1" id="KW-0418">Kinase</keyword>
<proteinExistence type="predicted"/>
<dbReference type="AlphaFoldDB" id="A0A5M9I2G0"/>
<accession>A0A5M9I2G0</accession>
<dbReference type="GO" id="GO:0016301">
    <property type="term" value="F:kinase activity"/>
    <property type="evidence" value="ECO:0007669"/>
    <property type="project" value="UniProtKB-KW"/>
</dbReference>
<reference evidence="1" key="1">
    <citation type="submission" date="2019-07" db="EMBL/GenBank/DDBJ databases">
        <authorList>
            <person name="Wongkuna S."/>
            <person name="Scaria J."/>
        </authorList>
    </citation>
    <scope>NUCLEOTIDE SEQUENCE [LARGE SCALE GENOMIC DNA]</scope>
    <source>
        <strain evidence="1">SW178</strain>
    </source>
</reference>
<sequence>MSEYKIITISRQFGSGGHEIGEKLAERLGIPLYDNQLVTMAAEKLGYTEESVGRADESALNAFITSYGKSPISYASFINSASYMPSLDMKVYQKQTEIILSLAEKGPCVIVGRCADYILRDKYDCINVFICAEKADRIKRIAERYDLTEKKAWDRIRKTDRERKFYYETYTGLEWGSIYSHQALLNASLLGIDKIVDFLELVYRT</sequence>
<keyword evidence="1" id="KW-0808">Transferase</keyword>
<gene>
    <name evidence="1" type="ORF">FNY66_05020</name>
</gene>
<keyword evidence="2" id="KW-1185">Reference proteome</keyword>
<dbReference type="SUPFAM" id="SSF52540">
    <property type="entry name" value="P-loop containing nucleoside triphosphate hydrolases"/>
    <property type="match status" value="1"/>
</dbReference>
<dbReference type="Gene3D" id="3.40.50.300">
    <property type="entry name" value="P-loop containing nucleotide triphosphate hydrolases"/>
    <property type="match status" value="1"/>
</dbReference>